<comment type="caution">
    <text evidence="1">The sequence shown here is derived from an EMBL/GenBank/DDBJ whole genome shotgun (WGS) entry which is preliminary data.</text>
</comment>
<accession>A0ABV4MLG2</accession>
<dbReference type="Proteomes" id="UP001569151">
    <property type="component" value="Unassembled WGS sequence"/>
</dbReference>
<name>A0ABV4MLG2_9VIBR</name>
<protein>
    <submittedName>
        <fullName evidence="1">Uncharacterized protein</fullName>
    </submittedName>
</protein>
<gene>
    <name evidence="1" type="ORF">ACED39_16680</name>
</gene>
<organism evidence="1 2">
    <name type="scientific">Vibrio bivalvicida</name>
    <dbReference type="NCBI Taxonomy" id="1276888"/>
    <lineage>
        <taxon>Bacteria</taxon>
        <taxon>Pseudomonadati</taxon>
        <taxon>Pseudomonadota</taxon>
        <taxon>Gammaproteobacteria</taxon>
        <taxon>Vibrionales</taxon>
        <taxon>Vibrionaceae</taxon>
        <taxon>Vibrio</taxon>
        <taxon>Vibrio oreintalis group</taxon>
    </lineage>
</organism>
<proteinExistence type="predicted"/>
<evidence type="ECO:0000313" key="2">
    <source>
        <dbReference type="Proteomes" id="UP001569151"/>
    </source>
</evidence>
<evidence type="ECO:0000313" key="1">
    <source>
        <dbReference type="EMBL" id="MEZ8210412.1"/>
    </source>
</evidence>
<keyword evidence="2" id="KW-1185">Reference proteome</keyword>
<reference evidence="1 2" key="1">
    <citation type="submission" date="2024-06" db="EMBL/GenBank/DDBJ databases">
        <authorList>
            <person name="Steensen K."/>
            <person name="Seneca J."/>
            <person name="Bartlau N."/>
            <person name="Yu A.X."/>
            <person name="Polz M.F."/>
        </authorList>
    </citation>
    <scope>NUCLEOTIDE SEQUENCE [LARGE SCALE GENOMIC DNA]</scope>
    <source>
        <strain evidence="1 2">1F146</strain>
    </source>
</reference>
<dbReference type="EMBL" id="JBGOOS010000027">
    <property type="protein sequence ID" value="MEZ8210412.1"/>
    <property type="molecule type" value="Genomic_DNA"/>
</dbReference>
<dbReference type="RefSeq" id="WP_371719615.1">
    <property type="nucleotide sequence ID" value="NZ_JBGOOF010000027.1"/>
</dbReference>
<sequence length="85" mass="9907">MFGEYTPLISPKLLQRRLANGKARLEPILGLEKHCSRCKEYWPQDTLFWSPQKGRPDGLQDWCKACQQEVSRTRYQTKCHGKKAA</sequence>